<dbReference type="EMBL" id="JAINUF010000025">
    <property type="protein sequence ID" value="KAJ8332581.1"/>
    <property type="molecule type" value="Genomic_DNA"/>
</dbReference>
<dbReference type="OrthoDB" id="8943028at2759"/>
<gene>
    <name evidence="2" type="ORF">SKAU_G00423700</name>
</gene>
<sequence length="185" mass="20548">MCILPPIAKVAGKGRFPAVERVFDERVTTGQAENDQKDRVEKKMVSSDALDIYNLRGRCLGEVKPVTLDGEQDWPESLLLSEDRLEEDPGRSQSQVEQKICLENTCDWGLELQCAWSEASGLGTVQEKHGQFGGSLEHRGAQLDDDFSPPQYRASQRQCLEVDEGPTSHLEQKQNGGPLVEEHAA</sequence>
<evidence type="ECO:0000256" key="1">
    <source>
        <dbReference type="SAM" id="MobiDB-lite"/>
    </source>
</evidence>
<comment type="caution">
    <text evidence="2">The sequence shown here is derived from an EMBL/GenBank/DDBJ whole genome shotgun (WGS) entry which is preliminary data.</text>
</comment>
<evidence type="ECO:0000313" key="2">
    <source>
        <dbReference type="EMBL" id="KAJ8332581.1"/>
    </source>
</evidence>
<proteinExistence type="predicted"/>
<feature type="compositionally biased region" description="Basic and acidic residues" evidence="1">
    <location>
        <begin position="132"/>
        <end position="142"/>
    </location>
</feature>
<keyword evidence="3" id="KW-1185">Reference proteome</keyword>
<name>A0A9Q1IAJ3_SYNKA</name>
<protein>
    <submittedName>
        <fullName evidence="2">Uncharacterized protein</fullName>
    </submittedName>
</protein>
<evidence type="ECO:0000313" key="3">
    <source>
        <dbReference type="Proteomes" id="UP001152622"/>
    </source>
</evidence>
<organism evidence="2 3">
    <name type="scientific">Synaphobranchus kaupii</name>
    <name type="common">Kaup's arrowtooth eel</name>
    <dbReference type="NCBI Taxonomy" id="118154"/>
    <lineage>
        <taxon>Eukaryota</taxon>
        <taxon>Metazoa</taxon>
        <taxon>Chordata</taxon>
        <taxon>Craniata</taxon>
        <taxon>Vertebrata</taxon>
        <taxon>Euteleostomi</taxon>
        <taxon>Actinopterygii</taxon>
        <taxon>Neopterygii</taxon>
        <taxon>Teleostei</taxon>
        <taxon>Anguilliformes</taxon>
        <taxon>Synaphobranchidae</taxon>
        <taxon>Synaphobranchus</taxon>
    </lineage>
</organism>
<dbReference type="AlphaFoldDB" id="A0A9Q1IAJ3"/>
<accession>A0A9Q1IAJ3</accession>
<reference evidence="2" key="1">
    <citation type="journal article" date="2023" name="Science">
        <title>Genome structures resolve the early diversification of teleost fishes.</title>
        <authorList>
            <person name="Parey E."/>
            <person name="Louis A."/>
            <person name="Montfort J."/>
            <person name="Bouchez O."/>
            <person name="Roques C."/>
            <person name="Iampietro C."/>
            <person name="Lluch J."/>
            <person name="Castinel A."/>
            <person name="Donnadieu C."/>
            <person name="Desvignes T."/>
            <person name="Floi Bucao C."/>
            <person name="Jouanno E."/>
            <person name="Wen M."/>
            <person name="Mejri S."/>
            <person name="Dirks R."/>
            <person name="Jansen H."/>
            <person name="Henkel C."/>
            <person name="Chen W.J."/>
            <person name="Zahm M."/>
            <person name="Cabau C."/>
            <person name="Klopp C."/>
            <person name="Thompson A.W."/>
            <person name="Robinson-Rechavi M."/>
            <person name="Braasch I."/>
            <person name="Lecointre G."/>
            <person name="Bobe J."/>
            <person name="Postlethwait J.H."/>
            <person name="Berthelot C."/>
            <person name="Roest Crollius H."/>
            <person name="Guiguen Y."/>
        </authorList>
    </citation>
    <scope>NUCLEOTIDE SEQUENCE</scope>
    <source>
        <strain evidence="2">WJC10195</strain>
    </source>
</reference>
<feature type="region of interest" description="Disordered" evidence="1">
    <location>
        <begin position="132"/>
        <end position="185"/>
    </location>
</feature>
<dbReference type="Proteomes" id="UP001152622">
    <property type="component" value="Unassembled WGS sequence"/>
</dbReference>